<keyword evidence="3" id="KW-1185">Reference proteome</keyword>
<evidence type="ECO:0000256" key="1">
    <source>
        <dbReference type="SAM" id="SignalP"/>
    </source>
</evidence>
<comment type="caution">
    <text evidence="2">The sequence shown here is derived from an EMBL/GenBank/DDBJ whole genome shotgun (WGS) entry which is preliminary data.</text>
</comment>
<dbReference type="AlphaFoldDB" id="A0A6L3VZ26"/>
<evidence type="ECO:0000313" key="3">
    <source>
        <dbReference type="Proteomes" id="UP000483004"/>
    </source>
</evidence>
<gene>
    <name evidence="2" type="ORF">F9B16_20945</name>
</gene>
<feature type="chain" id="PRO_5038414533" evidence="1">
    <location>
        <begin position="31"/>
        <end position="159"/>
    </location>
</feature>
<dbReference type="EMBL" id="WBMR01000059">
    <property type="protein sequence ID" value="KAB2379283.1"/>
    <property type="molecule type" value="Genomic_DNA"/>
</dbReference>
<organism evidence="2 3">
    <name type="scientific">Actinomadura montaniterrae</name>
    <dbReference type="NCBI Taxonomy" id="1803903"/>
    <lineage>
        <taxon>Bacteria</taxon>
        <taxon>Bacillati</taxon>
        <taxon>Actinomycetota</taxon>
        <taxon>Actinomycetes</taxon>
        <taxon>Streptosporangiales</taxon>
        <taxon>Thermomonosporaceae</taxon>
        <taxon>Actinomadura</taxon>
    </lineage>
</organism>
<dbReference type="RefSeq" id="WP_151541804.1">
    <property type="nucleotide sequence ID" value="NZ_WBMR01000059.1"/>
</dbReference>
<accession>A0A6L3VZ26</accession>
<dbReference type="Proteomes" id="UP000483004">
    <property type="component" value="Unassembled WGS sequence"/>
</dbReference>
<reference evidence="2 3" key="1">
    <citation type="submission" date="2019-09" db="EMBL/GenBank/DDBJ databases">
        <title>Actinomadura physcomitrii sp. nov., a novel actinomycete isolated from moss [Physcomitrium sphaericum (Ludw) Fuernr].</title>
        <authorList>
            <person name="Liu C."/>
            <person name="Zhuang X."/>
        </authorList>
    </citation>
    <scope>NUCLEOTIDE SEQUENCE [LARGE SCALE GENOMIC DNA]</scope>
    <source>
        <strain evidence="2 3">CYP1-1B</strain>
    </source>
</reference>
<feature type="signal peptide" evidence="1">
    <location>
        <begin position="1"/>
        <end position="30"/>
    </location>
</feature>
<keyword evidence="1" id="KW-0732">Signal</keyword>
<name>A0A6L3VZ26_9ACTN</name>
<proteinExistence type="predicted"/>
<sequence length="159" mass="16848">MDTRMATRLTRTTRLLVLVLALLLTGHLAANPDGHHQTTRLPLAGAQHGQGAQAETLSRGVAVVSLVADAIAAAHGEKDAHPRWYTAGQRERGIAPRQRLVGEAPTASRAVAGCHLGAVISGTGLERGPGLCRPPSRKWRAESQAAYSLTPSSLQIFRL</sequence>
<evidence type="ECO:0000313" key="2">
    <source>
        <dbReference type="EMBL" id="KAB2379283.1"/>
    </source>
</evidence>
<protein>
    <submittedName>
        <fullName evidence="2">Uncharacterized protein</fullName>
    </submittedName>
</protein>